<feature type="domain" description="Glycosyl transferase family 1" evidence="2">
    <location>
        <begin position="201"/>
        <end position="348"/>
    </location>
</feature>
<keyword evidence="1 4" id="KW-0808">Transferase</keyword>
<dbReference type="PANTHER" id="PTHR46401:SF2">
    <property type="entry name" value="GLYCOSYLTRANSFERASE WBBK-RELATED"/>
    <property type="match status" value="1"/>
</dbReference>
<protein>
    <submittedName>
        <fullName evidence="4">Mannosyltransferase</fullName>
    </submittedName>
</protein>
<dbReference type="AlphaFoldDB" id="A0A1B1SBX2"/>
<accession>A0A1B1SBX2</accession>
<name>A0A1B1SBX2_9BACT</name>
<dbReference type="OrthoDB" id="9801609at2"/>
<gene>
    <name evidence="4" type="ORF">A4V02_11540</name>
</gene>
<dbReference type="InterPro" id="IPR028098">
    <property type="entry name" value="Glyco_trans_4-like_N"/>
</dbReference>
<feature type="domain" description="Glycosyltransferase subfamily 4-like N-terminal" evidence="3">
    <location>
        <begin position="64"/>
        <end position="178"/>
    </location>
</feature>
<accession>A0A1Z2XGR0</accession>
<evidence type="ECO:0000256" key="1">
    <source>
        <dbReference type="ARBA" id="ARBA00022679"/>
    </source>
</evidence>
<dbReference type="Pfam" id="PF13439">
    <property type="entry name" value="Glyco_transf_4"/>
    <property type="match status" value="1"/>
</dbReference>
<organism evidence="4 5">
    <name type="scientific">Muribaculum intestinale</name>
    <dbReference type="NCBI Taxonomy" id="1796646"/>
    <lineage>
        <taxon>Bacteria</taxon>
        <taxon>Pseudomonadati</taxon>
        <taxon>Bacteroidota</taxon>
        <taxon>Bacteroidia</taxon>
        <taxon>Bacteroidales</taxon>
        <taxon>Muribaculaceae</taxon>
        <taxon>Muribaculum</taxon>
    </lineage>
</organism>
<sequence length="379" mass="42352">MIIGFDGKRAVQNNTGLGNYSRLVVDSLSRYYPANSYRLYAPVRRANPRLTPVLANHNVELLTPATAFGRFARHVWRSYGMTSQARADGCEIFHGLSGELPFNIRSGGMASVVTIHDLIFRRYPEYYKAIDCRIYDYKFRRACADATRVIAISECTKRDIMEYYGTPAEKIDVIYQGCHEQFGAAIPPEKLKHVHRQYQLPERYIVTVGTVESRKNQLLAVKALALLPRDVVLYIVGGATPYADEIARYADAHGLSARVRRLEGIPFDHLPALYEMAAVSSYTSRFEGFGLPVIESINSGTPVIACTGSVLEEAGGPGAVYIDPDDVDGFAEAAMNIMENPSLRAETVRLGQEYTARFSHRAMADSIMDTYRRALDRQQ</sequence>
<dbReference type="KEGG" id="pary:A4V02_11540"/>
<evidence type="ECO:0000259" key="3">
    <source>
        <dbReference type="Pfam" id="PF13439"/>
    </source>
</evidence>
<dbReference type="EMBL" id="CP015402">
    <property type="protein sequence ID" value="ANU64285.1"/>
    <property type="molecule type" value="Genomic_DNA"/>
</dbReference>
<dbReference type="CDD" id="cd03809">
    <property type="entry name" value="GT4_MtfB-like"/>
    <property type="match status" value="1"/>
</dbReference>
<dbReference type="Proteomes" id="UP000186351">
    <property type="component" value="Chromosome"/>
</dbReference>
<proteinExistence type="predicted"/>
<dbReference type="GeneID" id="65537505"/>
<dbReference type="GO" id="GO:0009103">
    <property type="term" value="P:lipopolysaccharide biosynthetic process"/>
    <property type="evidence" value="ECO:0007669"/>
    <property type="project" value="TreeGrafter"/>
</dbReference>
<dbReference type="RefSeq" id="WP_068961569.1">
    <property type="nucleotide sequence ID" value="NZ_CAJTAP010000001.1"/>
</dbReference>
<dbReference type="GO" id="GO:0016757">
    <property type="term" value="F:glycosyltransferase activity"/>
    <property type="evidence" value="ECO:0007669"/>
    <property type="project" value="UniProtKB-KW"/>
</dbReference>
<dbReference type="InterPro" id="IPR001296">
    <property type="entry name" value="Glyco_trans_1"/>
</dbReference>
<evidence type="ECO:0000313" key="4">
    <source>
        <dbReference type="EMBL" id="ANU64285.1"/>
    </source>
</evidence>
<evidence type="ECO:0000313" key="5">
    <source>
        <dbReference type="Proteomes" id="UP000186351"/>
    </source>
</evidence>
<dbReference type="SUPFAM" id="SSF53756">
    <property type="entry name" value="UDP-Glycosyltransferase/glycogen phosphorylase"/>
    <property type="match status" value="1"/>
</dbReference>
<reference evidence="5" key="1">
    <citation type="submission" date="2016-04" db="EMBL/GenBank/DDBJ databases">
        <title>Complete Genome Sequences of Twelve Strains of a Stable Defined Moderately Diverse Mouse Microbiota 2 (sDMDMm2).</title>
        <authorList>
            <person name="Uchimura Y."/>
            <person name="Wyss M."/>
            <person name="Brugiroux S."/>
            <person name="Limenitakis J.P."/>
            <person name="Stecher B."/>
            <person name="McCoy K.D."/>
            <person name="Macpherson A.J."/>
        </authorList>
    </citation>
    <scope>NUCLEOTIDE SEQUENCE [LARGE SCALE GENOMIC DNA]</scope>
    <source>
        <strain evidence="5">YL27</strain>
    </source>
</reference>
<dbReference type="Gene3D" id="3.40.50.2000">
    <property type="entry name" value="Glycogen Phosphorylase B"/>
    <property type="match status" value="2"/>
</dbReference>
<dbReference type="Pfam" id="PF00534">
    <property type="entry name" value="Glycos_transf_1"/>
    <property type="match status" value="1"/>
</dbReference>
<dbReference type="PANTHER" id="PTHR46401">
    <property type="entry name" value="GLYCOSYLTRANSFERASE WBBK-RELATED"/>
    <property type="match status" value="1"/>
</dbReference>
<keyword evidence="5" id="KW-1185">Reference proteome</keyword>
<evidence type="ECO:0000259" key="2">
    <source>
        <dbReference type="Pfam" id="PF00534"/>
    </source>
</evidence>
<dbReference type="STRING" id="1796646.A4V02_11540"/>
<keyword evidence="4" id="KW-0328">Glycosyltransferase</keyword>